<keyword evidence="1" id="KW-1133">Transmembrane helix</keyword>
<dbReference type="Proteomes" id="UP000316517">
    <property type="component" value="Unassembled WGS sequence"/>
</dbReference>
<feature type="transmembrane region" description="Helical" evidence="1">
    <location>
        <begin position="131"/>
        <end position="150"/>
    </location>
</feature>
<dbReference type="AlphaFoldDB" id="A0A523TLJ2"/>
<organism evidence="2 3">
    <name type="scientific">Aerophobetes bacterium</name>
    <dbReference type="NCBI Taxonomy" id="2030807"/>
    <lineage>
        <taxon>Bacteria</taxon>
        <taxon>Candidatus Aerophobota</taxon>
    </lineage>
</organism>
<evidence type="ECO:0000256" key="1">
    <source>
        <dbReference type="SAM" id="Phobius"/>
    </source>
</evidence>
<reference evidence="2 3" key="1">
    <citation type="submission" date="2019-03" db="EMBL/GenBank/DDBJ databases">
        <title>Metabolic potential of uncultured bacteria and archaea associated with petroleum seepage in deep-sea sediments.</title>
        <authorList>
            <person name="Dong X."/>
            <person name="Hubert C."/>
        </authorList>
    </citation>
    <scope>NUCLEOTIDE SEQUENCE [LARGE SCALE GENOMIC DNA]</scope>
    <source>
        <strain evidence="2">E44_bin3</strain>
    </source>
</reference>
<evidence type="ECO:0000313" key="3">
    <source>
        <dbReference type="Proteomes" id="UP000316517"/>
    </source>
</evidence>
<feature type="transmembrane region" description="Helical" evidence="1">
    <location>
        <begin position="65"/>
        <end position="84"/>
    </location>
</feature>
<sequence length="153" mass="17355">MAGELEVIKAVGRFYKRYIFGNGKETILWAFLAFASSVGISRLIALDVEKGKAIFGYLYIKGYHIHHFYWGILLLILSNWMALIKYKRLYKRVFKGIASIMFGGGLGLVVDEFGLLLTMEFGIKGNYWAPQSYYAIGVVSSLFLVCLLFLRAD</sequence>
<name>A0A523TLJ2_UNCAE</name>
<keyword evidence="1" id="KW-0472">Membrane</keyword>
<proteinExistence type="predicted"/>
<dbReference type="EMBL" id="SOJT01000020">
    <property type="protein sequence ID" value="TET30779.1"/>
    <property type="molecule type" value="Genomic_DNA"/>
</dbReference>
<feature type="transmembrane region" description="Helical" evidence="1">
    <location>
        <begin position="96"/>
        <end position="119"/>
    </location>
</feature>
<accession>A0A523TLJ2</accession>
<feature type="transmembrane region" description="Helical" evidence="1">
    <location>
        <begin position="26"/>
        <end position="45"/>
    </location>
</feature>
<evidence type="ECO:0000313" key="2">
    <source>
        <dbReference type="EMBL" id="TET30779.1"/>
    </source>
</evidence>
<comment type="caution">
    <text evidence="2">The sequence shown here is derived from an EMBL/GenBank/DDBJ whole genome shotgun (WGS) entry which is preliminary data.</text>
</comment>
<keyword evidence="1" id="KW-0812">Transmembrane</keyword>
<protein>
    <submittedName>
        <fullName evidence="2">Uncharacterized protein</fullName>
    </submittedName>
</protein>
<gene>
    <name evidence="2" type="ORF">E3J68_00345</name>
</gene>